<evidence type="ECO:0000256" key="5">
    <source>
        <dbReference type="SAM" id="MobiDB-lite"/>
    </source>
</evidence>
<dbReference type="CDD" id="cd12087">
    <property type="entry name" value="TM_EGFR-like"/>
    <property type="match status" value="1"/>
</dbReference>
<keyword evidence="8" id="KW-1185">Reference proteome</keyword>
<dbReference type="AlphaFoldDB" id="A0A3E2GX39"/>
<dbReference type="PANTHER" id="PTHR15549">
    <property type="entry name" value="PAIRED IMMUNOGLOBULIN-LIKE TYPE 2 RECEPTOR"/>
    <property type="match status" value="1"/>
</dbReference>
<feature type="region of interest" description="Disordered" evidence="5">
    <location>
        <begin position="51"/>
        <end position="91"/>
    </location>
</feature>
<dbReference type="OrthoDB" id="5215637at2759"/>
<dbReference type="EMBL" id="NCSJ02000312">
    <property type="protein sequence ID" value="RFU25700.1"/>
    <property type="molecule type" value="Genomic_DNA"/>
</dbReference>
<organism evidence="7 8">
    <name type="scientific">Scytalidium lignicola</name>
    <name type="common">Hyphomycete</name>
    <dbReference type="NCBI Taxonomy" id="5539"/>
    <lineage>
        <taxon>Eukaryota</taxon>
        <taxon>Fungi</taxon>
        <taxon>Dikarya</taxon>
        <taxon>Ascomycota</taxon>
        <taxon>Pezizomycotina</taxon>
        <taxon>Leotiomycetes</taxon>
        <taxon>Leotiomycetes incertae sedis</taxon>
        <taxon>Scytalidium</taxon>
    </lineage>
</organism>
<gene>
    <name evidence="7" type="ORF">B7463_g10638</name>
</gene>
<feature type="non-terminal residue" evidence="7">
    <location>
        <position position="181"/>
    </location>
</feature>
<keyword evidence="4 6" id="KW-0472">Membrane</keyword>
<evidence type="ECO:0000256" key="6">
    <source>
        <dbReference type="SAM" id="Phobius"/>
    </source>
</evidence>
<dbReference type="InterPro" id="IPR051694">
    <property type="entry name" value="Immunoregulatory_rcpt-like"/>
</dbReference>
<feature type="transmembrane region" description="Helical" evidence="6">
    <location>
        <begin position="96"/>
        <end position="120"/>
    </location>
</feature>
<comment type="subcellular location">
    <subcellularLocation>
        <location evidence="1">Membrane</location>
        <topology evidence="1">Single-pass membrane protein</topology>
    </subcellularLocation>
</comment>
<dbReference type="GO" id="GO:0071944">
    <property type="term" value="C:cell periphery"/>
    <property type="evidence" value="ECO:0007669"/>
    <property type="project" value="UniProtKB-ARBA"/>
</dbReference>
<sequence>MLMRAADHQDYKGDAQLSQCPDGTWCCGYDATNNCCESTNTFALAATLGATTSTTSSTPPPSSTASTSTSPSQSSTSSISPSASSHSHGLSTGARAGVGTGVALGGLALLVILGVAIVWFRKRRARGAGQATQHDSDVGFMRSMDSDDLQTPAVEMSVSNNLAEISTTDIVGKKPVRHELA</sequence>
<evidence type="ECO:0000256" key="1">
    <source>
        <dbReference type="ARBA" id="ARBA00004167"/>
    </source>
</evidence>
<name>A0A3E2GX39_SCYLI</name>
<evidence type="ECO:0000256" key="3">
    <source>
        <dbReference type="ARBA" id="ARBA00022989"/>
    </source>
</evidence>
<comment type="caution">
    <text evidence="7">The sequence shown here is derived from an EMBL/GenBank/DDBJ whole genome shotgun (WGS) entry which is preliminary data.</text>
</comment>
<proteinExistence type="predicted"/>
<keyword evidence="2 6" id="KW-0812">Transmembrane</keyword>
<keyword evidence="3 6" id="KW-1133">Transmembrane helix</keyword>
<reference evidence="7 8" key="1">
    <citation type="submission" date="2018-05" db="EMBL/GenBank/DDBJ databases">
        <title>Draft genome sequence of Scytalidium lignicola DSM 105466, a ubiquitous saprotrophic fungus.</title>
        <authorList>
            <person name="Buettner E."/>
            <person name="Gebauer A.M."/>
            <person name="Hofrichter M."/>
            <person name="Liers C."/>
            <person name="Kellner H."/>
        </authorList>
    </citation>
    <scope>NUCLEOTIDE SEQUENCE [LARGE SCALE GENOMIC DNA]</scope>
    <source>
        <strain evidence="7 8">DSM 105466</strain>
    </source>
</reference>
<protein>
    <submittedName>
        <fullName evidence="7">Uncharacterized protein</fullName>
    </submittedName>
</protein>
<evidence type="ECO:0000313" key="8">
    <source>
        <dbReference type="Proteomes" id="UP000258309"/>
    </source>
</evidence>
<dbReference type="GO" id="GO:0016020">
    <property type="term" value="C:membrane"/>
    <property type="evidence" value="ECO:0007669"/>
    <property type="project" value="UniProtKB-SubCell"/>
</dbReference>
<evidence type="ECO:0000313" key="7">
    <source>
        <dbReference type="EMBL" id="RFU25700.1"/>
    </source>
</evidence>
<dbReference type="Proteomes" id="UP000258309">
    <property type="component" value="Unassembled WGS sequence"/>
</dbReference>
<feature type="non-terminal residue" evidence="7">
    <location>
        <position position="1"/>
    </location>
</feature>
<evidence type="ECO:0000256" key="4">
    <source>
        <dbReference type="ARBA" id="ARBA00023136"/>
    </source>
</evidence>
<dbReference type="STRING" id="5539.A0A3E2GX39"/>
<accession>A0A3E2GX39</accession>
<evidence type="ECO:0000256" key="2">
    <source>
        <dbReference type="ARBA" id="ARBA00022692"/>
    </source>
</evidence>
<dbReference type="PANTHER" id="PTHR15549:SF6">
    <property type="entry name" value="MID2 DOMAIN-CONTAINING PROTEIN"/>
    <property type="match status" value="1"/>
</dbReference>